<dbReference type="Pfam" id="PF12697">
    <property type="entry name" value="Abhydrolase_6"/>
    <property type="match status" value="1"/>
</dbReference>
<evidence type="ECO:0000259" key="1">
    <source>
        <dbReference type="Pfam" id="PF12697"/>
    </source>
</evidence>
<dbReference type="SUPFAM" id="SSF53474">
    <property type="entry name" value="alpha/beta-Hydrolases"/>
    <property type="match status" value="1"/>
</dbReference>
<accession>A0A1H7NX56</accession>
<dbReference type="Proteomes" id="UP000199283">
    <property type="component" value="Unassembled WGS sequence"/>
</dbReference>
<dbReference type="PANTHER" id="PTHR43798:SF33">
    <property type="entry name" value="HYDROLASE, PUTATIVE (AFU_ORTHOLOGUE AFUA_2G14860)-RELATED"/>
    <property type="match status" value="1"/>
</dbReference>
<dbReference type="InterPro" id="IPR006311">
    <property type="entry name" value="TAT_signal"/>
</dbReference>
<evidence type="ECO:0000313" key="3">
    <source>
        <dbReference type="Proteomes" id="UP000199283"/>
    </source>
</evidence>
<evidence type="ECO:0000313" key="2">
    <source>
        <dbReference type="EMBL" id="SEL27889.1"/>
    </source>
</evidence>
<dbReference type="InterPro" id="IPR029058">
    <property type="entry name" value="AB_hydrolase_fold"/>
</dbReference>
<organism evidence="2 3">
    <name type="scientific">Jannaschia helgolandensis</name>
    <dbReference type="NCBI Taxonomy" id="188906"/>
    <lineage>
        <taxon>Bacteria</taxon>
        <taxon>Pseudomonadati</taxon>
        <taxon>Pseudomonadota</taxon>
        <taxon>Alphaproteobacteria</taxon>
        <taxon>Rhodobacterales</taxon>
        <taxon>Roseobacteraceae</taxon>
        <taxon>Jannaschia</taxon>
    </lineage>
</organism>
<gene>
    <name evidence="2" type="ORF">SAMN04488526_2333</name>
</gene>
<dbReference type="PANTHER" id="PTHR43798">
    <property type="entry name" value="MONOACYLGLYCEROL LIPASE"/>
    <property type="match status" value="1"/>
</dbReference>
<dbReference type="InterPro" id="IPR000073">
    <property type="entry name" value="AB_hydrolase_1"/>
</dbReference>
<proteinExistence type="predicted"/>
<dbReference type="GO" id="GO:0016020">
    <property type="term" value="C:membrane"/>
    <property type="evidence" value="ECO:0007669"/>
    <property type="project" value="TreeGrafter"/>
</dbReference>
<dbReference type="PROSITE" id="PS51318">
    <property type="entry name" value="TAT"/>
    <property type="match status" value="1"/>
</dbReference>
<feature type="domain" description="AB hydrolase-1" evidence="1">
    <location>
        <begin position="68"/>
        <end position="325"/>
    </location>
</feature>
<dbReference type="STRING" id="188906.SAMN04488526_2333"/>
<dbReference type="EMBL" id="FNZQ01000004">
    <property type="protein sequence ID" value="SEL27889.1"/>
    <property type="molecule type" value="Genomic_DNA"/>
</dbReference>
<dbReference type="RefSeq" id="WP_092762950.1">
    <property type="nucleotide sequence ID" value="NZ_FNZQ01000004.1"/>
</dbReference>
<protein>
    <submittedName>
        <fullName evidence="2">Pimeloyl-ACP methyl ester carboxylesterase</fullName>
    </submittedName>
</protein>
<dbReference type="Gene3D" id="3.40.50.1820">
    <property type="entry name" value="alpha/beta hydrolase"/>
    <property type="match status" value="1"/>
</dbReference>
<name>A0A1H7NX56_9RHOB</name>
<dbReference type="InterPro" id="IPR050266">
    <property type="entry name" value="AB_hydrolase_sf"/>
</dbReference>
<sequence length="333" mass="35117">MISRRLAVKGGVATLAAKLGGTALERRAAAREARFEAAFPPEGEILDVTFNGNSVPVHAVVRGVGPDLILIHGASGSSREFTFDMIDRLSDRYRCIAFDRPGLGYTGHTDPRYAAVFSSEAESPAEQAALLATAYAKIGTLKGDGRAPLVLGHSFGGTVALAWGLDQPARALILLAAASNRWKGGLGPLYALNASAPGGALAVPLLTATVSIDRLRAITEGIFAPDAMPDGYFAHVGAQLILRRDGLRSNARQVNGLKPHVLAMEQRYRDLTLPVEMVHGTADTIVPVDIHANVLIDMLPNGNLTLLDGIGHMPHHADPEAVVAAIDRAAVRS</sequence>
<dbReference type="OrthoDB" id="9815441at2"/>
<dbReference type="AlphaFoldDB" id="A0A1H7NX56"/>
<reference evidence="2 3" key="1">
    <citation type="submission" date="2016-10" db="EMBL/GenBank/DDBJ databases">
        <authorList>
            <person name="de Groot N.N."/>
        </authorList>
    </citation>
    <scope>NUCLEOTIDE SEQUENCE [LARGE SCALE GENOMIC DNA]</scope>
    <source>
        <strain evidence="2 3">DSM 14858</strain>
    </source>
</reference>
<keyword evidence="3" id="KW-1185">Reference proteome</keyword>